<dbReference type="Proteomes" id="UP000282438">
    <property type="component" value="Chromosome"/>
</dbReference>
<feature type="domain" description="AraC effector-binding" evidence="1">
    <location>
        <begin position="1"/>
        <end position="152"/>
    </location>
</feature>
<dbReference type="PANTHER" id="PTHR36444:SF2">
    <property type="entry name" value="TRANSCRIPTIONAL REGULATOR PROTEIN YOBU-RELATED"/>
    <property type="match status" value="1"/>
</dbReference>
<dbReference type="PANTHER" id="PTHR36444">
    <property type="entry name" value="TRANSCRIPTIONAL REGULATOR PROTEIN YOBU-RELATED"/>
    <property type="match status" value="1"/>
</dbReference>
<evidence type="ECO:0000259" key="1">
    <source>
        <dbReference type="SMART" id="SM00871"/>
    </source>
</evidence>
<dbReference type="EMBL" id="CP034433">
    <property type="protein sequence ID" value="AZN36187.1"/>
    <property type="molecule type" value="Genomic_DNA"/>
</dbReference>
<accession>A0A3S8ZRU4</accession>
<dbReference type="SUPFAM" id="SSF55136">
    <property type="entry name" value="Probable bacterial effector-binding domain"/>
    <property type="match status" value="1"/>
</dbReference>
<evidence type="ECO:0000313" key="2">
    <source>
        <dbReference type="EMBL" id="AZN36187.1"/>
    </source>
</evidence>
<dbReference type="InterPro" id="IPR010499">
    <property type="entry name" value="AraC_E-bd"/>
</dbReference>
<dbReference type="KEGG" id="iod:EJO50_06650"/>
<reference evidence="2 3" key="1">
    <citation type="submission" date="2018-12" db="EMBL/GenBank/DDBJ databases">
        <title>Complete genome sequence of Iodobacter sp. H11R3.</title>
        <authorList>
            <person name="Bae J.-W."/>
        </authorList>
    </citation>
    <scope>NUCLEOTIDE SEQUENCE [LARGE SCALE GENOMIC DNA]</scope>
    <source>
        <strain evidence="2 3">H11R3</strain>
    </source>
</reference>
<proteinExistence type="predicted"/>
<dbReference type="OrthoDB" id="3173400at2"/>
<sequence>MNPKRLEVSGFTVAGIAVRTKNSDEFNPTTARIARLWGQFFTENLIDKIPDRLADSPVYGVYSEFENDANGLYDLTAGVSVRQAGDDFTHVAIEPGSYLVFEGAGPMPGAVIQAWGHVWTYFEQNPQIKRSYQSDFESYLGPSEVHVYIGVAAE</sequence>
<dbReference type="InterPro" id="IPR011256">
    <property type="entry name" value="Reg_factor_effector_dom_sf"/>
</dbReference>
<keyword evidence="3" id="KW-1185">Reference proteome</keyword>
<dbReference type="Gene3D" id="3.20.80.10">
    <property type="entry name" value="Regulatory factor, effector binding domain"/>
    <property type="match status" value="1"/>
</dbReference>
<name>A0A3S8ZRU4_9NEIS</name>
<dbReference type="RefSeq" id="WP_125972627.1">
    <property type="nucleotide sequence ID" value="NZ_CP034433.1"/>
</dbReference>
<protein>
    <submittedName>
        <fullName evidence="2">AraC family transcriptional regulator</fullName>
    </submittedName>
</protein>
<dbReference type="SMART" id="SM00871">
    <property type="entry name" value="AraC_E_bind"/>
    <property type="match status" value="1"/>
</dbReference>
<dbReference type="AlphaFoldDB" id="A0A3S8ZRU4"/>
<dbReference type="Pfam" id="PF14526">
    <property type="entry name" value="Cass2"/>
    <property type="match status" value="1"/>
</dbReference>
<organism evidence="2 3">
    <name type="scientific">Iodobacter ciconiae</name>
    <dbReference type="NCBI Taxonomy" id="2496266"/>
    <lineage>
        <taxon>Bacteria</taxon>
        <taxon>Pseudomonadati</taxon>
        <taxon>Pseudomonadota</taxon>
        <taxon>Betaproteobacteria</taxon>
        <taxon>Neisseriales</taxon>
        <taxon>Chitinibacteraceae</taxon>
        <taxon>Iodobacter</taxon>
    </lineage>
</organism>
<gene>
    <name evidence="2" type="ORF">EJO50_06650</name>
</gene>
<dbReference type="InterPro" id="IPR053182">
    <property type="entry name" value="YobU-like_regulator"/>
</dbReference>
<dbReference type="InterPro" id="IPR029441">
    <property type="entry name" value="Cass2"/>
</dbReference>
<evidence type="ECO:0000313" key="3">
    <source>
        <dbReference type="Proteomes" id="UP000282438"/>
    </source>
</evidence>